<dbReference type="SUPFAM" id="SSF53474">
    <property type="entry name" value="alpha/beta-Hydrolases"/>
    <property type="match status" value="1"/>
</dbReference>
<evidence type="ECO:0000256" key="1">
    <source>
        <dbReference type="SAM" id="MobiDB-lite"/>
    </source>
</evidence>
<gene>
    <name evidence="2" type="ORF">B7C42_07556</name>
</gene>
<dbReference type="Gene3D" id="3.40.50.1820">
    <property type="entry name" value="alpha/beta hydrolase"/>
    <property type="match status" value="1"/>
</dbReference>
<feature type="region of interest" description="Disordered" evidence="1">
    <location>
        <begin position="1"/>
        <end position="20"/>
    </location>
</feature>
<dbReference type="AlphaFoldDB" id="A0A231GUT6"/>
<dbReference type="Proteomes" id="UP000215506">
    <property type="component" value="Unassembled WGS sequence"/>
</dbReference>
<comment type="caution">
    <text evidence="2">The sequence shown here is derived from an EMBL/GenBank/DDBJ whole genome shotgun (WGS) entry which is preliminary data.</text>
</comment>
<organism evidence="2 3">
    <name type="scientific">Nocardia cerradoensis</name>
    <dbReference type="NCBI Taxonomy" id="85688"/>
    <lineage>
        <taxon>Bacteria</taxon>
        <taxon>Bacillati</taxon>
        <taxon>Actinomycetota</taxon>
        <taxon>Actinomycetes</taxon>
        <taxon>Mycobacteriales</taxon>
        <taxon>Nocardiaceae</taxon>
        <taxon>Nocardia</taxon>
    </lineage>
</organism>
<dbReference type="InterPro" id="IPR029058">
    <property type="entry name" value="AB_hydrolase_fold"/>
</dbReference>
<evidence type="ECO:0000313" key="3">
    <source>
        <dbReference type="Proteomes" id="UP000215506"/>
    </source>
</evidence>
<reference evidence="2 3" key="1">
    <citation type="submission" date="2017-07" db="EMBL/GenBank/DDBJ databases">
        <title>First draft Genome Sequence of Nocardia cerradoensis isolated from human infection.</title>
        <authorList>
            <person name="Carrasco G."/>
        </authorList>
    </citation>
    <scope>NUCLEOTIDE SEQUENCE [LARGE SCALE GENOMIC DNA]</scope>
    <source>
        <strain evidence="2 3">CNM20130759</strain>
    </source>
</reference>
<keyword evidence="3" id="KW-1185">Reference proteome</keyword>
<accession>A0A231GUT6</accession>
<protein>
    <recommendedName>
        <fullName evidence="4">Serine aminopeptidase S33 domain-containing protein</fullName>
    </recommendedName>
</protein>
<proteinExistence type="predicted"/>
<dbReference type="RefSeq" id="WP_094028189.1">
    <property type="nucleotide sequence ID" value="NZ_NGAF01000033.1"/>
</dbReference>
<sequence>MTTTQAHPATGVWDEPAGATPRGTVILLPGRGETAGSYGRLGRRLSADGYRVRYVPVALDDFAGTRAAVEKVLADESLPAPRILLGSDSGATLAARLVSDLPVEGAVLAAIALPSPAPRSSTTDAVGTEWADEVDARTACPVHRATISADGEFTRGAITLPVPWQTVAIGAHDRPTLALHGTDDRITPVAAAIDAYARAPRTDLRLVQGGRHDVLNDVAHRSVAATIVLFLESLRLGAEVPPIVTPKL</sequence>
<evidence type="ECO:0000313" key="2">
    <source>
        <dbReference type="EMBL" id="OXR40390.1"/>
    </source>
</evidence>
<dbReference type="EMBL" id="NGAF01000033">
    <property type="protein sequence ID" value="OXR40390.1"/>
    <property type="molecule type" value="Genomic_DNA"/>
</dbReference>
<evidence type="ECO:0008006" key="4">
    <source>
        <dbReference type="Google" id="ProtNLM"/>
    </source>
</evidence>
<name>A0A231GUT6_9NOCA</name>